<name>A0A1H2MF89_9ACTN</name>
<keyword evidence="3" id="KW-1185">Reference proteome</keyword>
<feature type="signal peptide" evidence="1">
    <location>
        <begin position="1"/>
        <end position="27"/>
    </location>
</feature>
<evidence type="ECO:0008006" key="4">
    <source>
        <dbReference type="Google" id="ProtNLM"/>
    </source>
</evidence>
<evidence type="ECO:0000256" key="1">
    <source>
        <dbReference type="SAM" id="SignalP"/>
    </source>
</evidence>
<dbReference type="RefSeq" id="WP_157719908.1">
    <property type="nucleotide sequence ID" value="NZ_LT629799.1"/>
</dbReference>
<keyword evidence="1" id="KW-0732">Signal</keyword>
<protein>
    <recommendedName>
        <fullName evidence="4">Fibronectin type-III domain-containing protein</fullName>
    </recommendedName>
</protein>
<evidence type="ECO:0000313" key="2">
    <source>
        <dbReference type="EMBL" id="SDU91705.1"/>
    </source>
</evidence>
<dbReference type="EMBL" id="LT629799">
    <property type="protein sequence ID" value="SDU91705.1"/>
    <property type="molecule type" value="Genomic_DNA"/>
</dbReference>
<organism evidence="2 3">
    <name type="scientific">Microlunatus sagamiharensis</name>
    <dbReference type="NCBI Taxonomy" id="546874"/>
    <lineage>
        <taxon>Bacteria</taxon>
        <taxon>Bacillati</taxon>
        <taxon>Actinomycetota</taxon>
        <taxon>Actinomycetes</taxon>
        <taxon>Propionibacteriales</taxon>
        <taxon>Propionibacteriaceae</taxon>
        <taxon>Microlunatus</taxon>
    </lineage>
</organism>
<dbReference type="AlphaFoldDB" id="A0A1H2MF89"/>
<gene>
    <name evidence="2" type="ORF">SAMN04488544_1934</name>
</gene>
<proteinExistence type="predicted"/>
<dbReference type="Proteomes" id="UP000198825">
    <property type="component" value="Chromosome I"/>
</dbReference>
<accession>A0A1H2MF89</accession>
<sequence>MFRLLRAVLVGAAASAVVVAGAQTASAESYTANCYSDDGGNDCYGSPPATSGLDLAARARYTDETNKLCVADTQADGRSSVGVYWPAGEPGKKVRYWNHSGSGSTTCAGLGGLRENADYRIQVCLGEWAKRAANRVVIACGPATAVRL</sequence>
<reference evidence="3" key="1">
    <citation type="submission" date="2016-10" db="EMBL/GenBank/DDBJ databases">
        <authorList>
            <person name="Varghese N."/>
            <person name="Submissions S."/>
        </authorList>
    </citation>
    <scope>NUCLEOTIDE SEQUENCE [LARGE SCALE GENOMIC DNA]</scope>
    <source>
        <strain evidence="3">DSM 21743</strain>
    </source>
</reference>
<evidence type="ECO:0000313" key="3">
    <source>
        <dbReference type="Proteomes" id="UP000198825"/>
    </source>
</evidence>
<feature type="chain" id="PRO_5009280285" description="Fibronectin type-III domain-containing protein" evidence="1">
    <location>
        <begin position="28"/>
        <end position="148"/>
    </location>
</feature>